<dbReference type="CDD" id="cd05399">
    <property type="entry name" value="NT_Rel-Spo_like"/>
    <property type="match status" value="1"/>
</dbReference>
<accession>A0AA43ZBI3</accession>
<dbReference type="Proteomes" id="UP000736384">
    <property type="component" value="Unassembled WGS sequence"/>
</dbReference>
<protein>
    <recommendedName>
        <fullName evidence="1">RelA/SpoT domain-containing protein</fullName>
    </recommendedName>
</protein>
<dbReference type="Pfam" id="PF04607">
    <property type="entry name" value="RelA_SpoT"/>
    <property type="match status" value="1"/>
</dbReference>
<dbReference type="InterPro" id="IPR043519">
    <property type="entry name" value="NT_sf"/>
</dbReference>
<gene>
    <name evidence="2" type="ORF">HA520_20955</name>
</gene>
<dbReference type="AlphaFoldDB" id="A0AA43ZBI3"/>
<feature type="domain" description="RelA/SpoT" evidence="1">
    <location>
        <begin position="51"/>
        <end position="181"/>
    </location>
</feature>
<name>A0AA43ZBI3_9GAMM</name>
<dbReference type="Gene3D" id="3.30.460.10">
    <property type="entry name" value="Beta Polymerase, domain 2"/>
    <property type="match status" value="1"/>
</dbReference>
<sequence length="334" mass="39012">MNEEEYLSRYRLETPSLQAWGHYLVEQINSLIQTKYGKETYDAWIKTPPSIRIKDEDSLIIKAFLRNKGWFPSIHDDITDKVGIRYVVGLTEQIDKISELVHSSSLWLCSQSREFNDWIKSDPRIFDYQSAHLILTSHQDIYFGETKIPSGTSCELQIRTLLQHAYAELSHDTLYKSNITSQPEVHRLFAKSMALMETTDDMLLRAKHKSDETAAVLVRWKKRAHELNKTYLSTVRFSATDREDDYLLDKIREILSEDLAEDFSSFMKDKADLLSRKIKERQATNGAFRINSISLIYFLSERKRILLPDLFPLDRSILEKTYSDLGLAPSWPYR</sequence>
<dbReference type="SMART" id="SM00954">
    <property type="entry name" value="RelA_SpoT"/>
    <property type="match status" value="1"/>
</dbReference>
<dbReference type="EMBL" id="JAAPAP010000026">
    <property type="protein sequence ID" value="NHN79711.1"/>
    <property type="molecule type" value="Genomic_DNA"/>
</dbReference>
<evidence type="ECO:0000313" key="3">
    <source>
        <dbReference type="Proteomes" id="UP000736384"/>
    </source>
</evidence>
<dbReference type="GO" id="GO:0015969">
    <property type="term" value="P:guanosine tetraphosphate metabolic process"/>
    <property type="evidence" value="ECO:0007669"/>
    <property type="project" value="InterPro"/>
</dbReference>
<dbReference type="RefSeq" id="WP_165894100.1">
    <property type="nucleotide sequence ID" value="NZ_JAAPAP010000026.1"/>
</dbReference>
<evidence type="ECO:0000259" key="1">
    <source>
        <dbReference type="SMART" id="SM00954"/>
    </source>
</evidence>
<dbReference type="SUPFAM" id="SSF81301">
    <property type="entry name" value="Nucleotidyltransferase"/>
    <property type="match status" value="1"/>
</dbReference>
<organism evidence="2 3">
    <name type="scientific">Azotobacter chroococcum</name>
    <dbReference type="NCBI Taxonomy" id="353"/>
    <lineage>
        <taxon>Bacteria</taxon>
        <taxon>Pseudomonadati</taxon>
        <taxon>Pseudomonadota</taxon>
        <taxon>Gammaproteobacteria</taxon>
        <taxon>Pseudomonadales</taxon>
        <taxon>Pseudomonadaceae</taxon>
        <taxon>Azotobacter</taxon>
    </lineage>
</organism>
<dbReference type="InterPro" id="IPR007685">
    <property type="entry name" value="RelA_SpoT"/>
</dbReference>
<dbReference type="PANTHER" id="PTHR41773:SF1">
    <property type="entry name" value="RELA_SPOT DOMAIN-CONTAINING PROTEIN"/>
    <property type="match status" value="1"/>
</dbReference>
<comment type="caution">
    <text evidence="2">The sequence shown here is derived from an EMBL/GenBank/DDBJ whole genome shotgun (WGS) entry which is preliminary data.</text>
</comment>
<evidence type="ECO:0000313" key="2">
    <source>
        <dbReference type="EMBL" id="NHN79711.1"/>
    </source>
</evidence>
<reference evidence="2" key="1">
    <citation type="submission" date="2020-03" db="EMBL/GenBank/DDBJ databases">
        <title>Genome assembly of Azotobacter chroococcum W5.</title>
        <authorList>
            <person name="Kannepalli A."/>
        </authorList>
    </citation>
    <scope>NUCLEOTIDE SEQUENCE</scope>
    <source>
        <strain evidence="2">W5</strain>
    </source>
</reference>
<dbReference type="PANTHER" id="PTHR41773">
    <property type="entry name" value="GTP PYROPHOSPHATASE-RELATED"/>
    <property type="match status" value="1"/>
</dbReference>
<proteinExistence type="predicted"/>